<evidence type="ECO:0000256" key="16">
    <source>
        <dbReference type="ARBA" id="ARBA00048121"/>
    </source>
</evidence>
<dbReference type="UniPathway" id="UPA00094"/>
<dbReference type="PROSITE" id="PS00606">
    <property type="entry name" value="KS3_1"/>
    <property type="match status" value="1"/>
</dbReference>
<dbReference type="NCBIfam" id="NF005589">
    <property type="entry name" value="PRK07314.1"/>
    <property type="match status" value="1"/>
</dbReference>
<comment type="catalytic activity">
    <reaction evidence="16">
        <text>(3Z)-decenoyl-[ACP] + malonyl-[ACP] + H(+) = 3-oxo-(5Z)-dodecenoyl-[ACP] + holo-[ACP] + CO2</text>
        <dbReference type="Rhea" id="RHEA:54940"/>
        <dbReference type="Rhea" id="RHEA-COMP:9623"/>
        <dbReference type="Rhea" id="RHEA-COMP:9685"/>
        <dbReference type="Rhea" id="RHEA-COMP:9927"/>
        <dbReference type="Rhea" id="RHEA-COMP:14042"/>
        <dbReference type="ChEBI" id="CHEBI:15378"/>
        <dbReference type="ChEBI" id="CHEBI:16526"/>
        <dbReference type="ChEBI" id="CHEBI:64479"/>
        <dbReference type="ChEBI" id="CHEBI:78449"/>
        <dbReference type="ChEBI" id="CHEBI:78798"/>
        <dbReference type="ChEBI" id="CHEBI:138410"/>
    </reaction>
    <physiologicalReaction direction="left-to-right" evidence="16">
        <dbReference type="Rhea" id="RHEA:54941"/>
    </physiologicalReaction>
</comment>
<dbReference type="RefSeq" id="WP_138624184.1">
    <property type="nucleotide sequence ID" value="NZ_SZVP01000017.1"/>
</dbReference>
<dbReference type="SMART" id="SM00825">
    <property type="entry name" value="PKS_KS"/>
    <property type="match status" value="1"/>
</dbReference>
<evidence type="ECO:0000313" key="21">
    <source>
        <dbReference type="Proteomes" id="UP000307702"/>
    </source>
</evidence>
<sequence>MKRVVITGLGIVSSIGNNAEEVLASLKAGKSGISHSESFAEQGLRSQVWGKPAIDIKDHIDRKAIRFMGDAAGYAYIAMDQAIKDAKLTQEQVSNVRTGIVAGSGGASSENIVASTDTLRSRGIRRVGPYAVPKTMGSTVSACLATPFKIKGVNYSISSACATSAHCIGNAMELIQLGKQDVVFAGGGEEVHWSLAMMFDGMGALSAGRNDTPELASRTYDADRDGFVISGGGGMVVVEELEHALARGAHIYAELVGYGATSDGYDMVAPSGEGAVRCMQQAMQGVEGKVDYLNTHGTSTPVGDVKELGAIQELFGEDSPAISATKAMTGHALGAAGVHEAIYSILMMENNFVAPSINIDNLDEQAQGLDIVTDKRDVELNLVMSNSFGFGGTNATLVMQKYK</sequence>
<evidence type="ECO:0000256" key="3">
    <source>
        <dbReference type="ARBA" id="ARBA00008467"/>
    </source>
</evidence>
<evidence type="ECO:0000256" key="18">
    <source>
        <dbReference type="RuleBase" id="RU003694"/>
    </source>
</evidence>
<keyword evidence="7" id="KW-0444">Lipid biosynthesis</keyword>
<evidence type="ECO:0000256" key="12">
    <source>
        <dbReference type="ARBA" id="ARBA00023315"/>
    </source>
</evidence>
<reference evidence="20 21" key="1">
    <citation type="submission" date="2019-05" db="EMBL/GenBank/DDBJ databases">
        <title>Colwellia ponticola sp. nov., isolated from seawater.</title>
        <authorList>
            <person name="Yoon J.-H."/>
        </authorList>
    </citation>
    <scope>NUCLEOTIDE SEQUENCE [LARGE SCALE GENOMIC DNA]</scope>
    <source>
        <strain evidence="20 21">OISW-25</strain>
    </source>
</reference>
<protein>
    <recommendedName>
        <fullName evidence="13">3-oxoacyl-[acyl-carrier-protein] synthase 1</fullName>
        <ecNumber evidence="5">2.3.1.41</ecNumber>
    </recommendedName>
    <alternativeName>
        <fullName evidence="14">3-oxoacyl-[acyl-carrier-protein] synthase I</fullName>
    </alternativeName>
    <alternativeName>
        <fullName evidence="15">Beta-ketoacyl-ACP synthase I</fullName>
    </alternativeName>
</protein>
<comment type="similarity">
    <text evidence="3 18">Belongs to the thiolase-like superfamily. Beta-ketoacyl-ACP synthases family.</text>
</comment>
<evidence type="ECO:0000313" key="20">
    <source>
        <dbReference type="EMBL" id="TMM42477.1"/>
    </source>
</evidence>
<evidence type="ECO:0000256" key="5">
    <source>
        <dbReference type="ARBA" id="ARBA00013191"/>
    </source>
</evidence>
<dbReference type="EMBL" id="SZVP01000017">
    <property type="protein sequence ID" value="TMM42477.1"/>
    <property type="molecule type" value="Genomic_DNA"/>
</dbReference>
<dbReference type="AlphaFoldDB" id="A0A8H2JJU9"/>
<keyword evidence="21" id="KW-1185">Reference proteome</keyword>
<keyword evidence="9" id="KW-0276">Fatty acid metabolism</keyword>
<evidence type="ECO:0000256" key="4">
    <source>
        <dbReference type="ARBA" id="ARBA00011738"/>
    </source>
</evidence>
<keyword evidence="12 20" id="KW-0012">Acyltransferase</keyword>
<evidence type="ECO:0000256" key="13">
    <source>
        <dbReference type="ARBA" id="ARBA00039450"/>
    </source>
</evidence>
<evidence type="ECO:0000256" key="7">
    <source>
        <dbReference type="ARBA" id="ARBA00022516"/>
    </source>
</evidence>
<dbReference type="CDD" id="cd00834">
    <property type="entry name" value="KAS_I_II"/>
    <property type="match status" value="1"/>
</dbReference>
<organism evidence="20 21">
    <name type="scientific">Colwellia ponticola</name>
    <dbReference type="NCBI Taxonomy" id="2304625"/>
    <lineage>
        <taxon>Bacteria</taxon>
        <taxon>Pseudomonadati</taxon>
        <taxon>Pseudomonadota</taxon>
        <taxon>Gammaproteobacteria</taxon>
        <taxon>Alteromonadales</taxon>
        <taxon>Colwelliaceae</taxon>
        <taxon>Colwellia</taxon>
    </lineage>
</organism>
<dbReference type="InterPro" id="IPR014031">
    <property type="entry name" value="Ketoacyl_synth_C"/>
</dbReference>
<evidence type="ECO:0000256" key="6">
    <source>
        <dbReference type="ARBA" id="ARBA00022490"/>
    </source>
</evidence>
<dbReference type="EC" id="2.3.1.41" evidence="5"/>
<keyword evidence="10" id="KW-0443">Lipid metabolism</keyword>
<name>A0A8H2JJU9_9GAMM</name>
<dbReference type="FunFam" id="3.40.47.10:FF:000006">
    <property type="entry name" value="3-oxoacyl-[acyl-carrier-protein] synthase I"/>
    <property type="match status" value="1"/>
</dbReference>
<dbReference type="FunFam" id="3.40.47.10:FF:000005">
    <property type="entry name" value="3-oxoacyl-[acyl-carrier-protein] synthase I"/>
    <property type="match status" value="1"/>
</dbReference>
<dbReference type="GO" id="GO:0004315">
    <property type="term" value="F:3-oxoacyl-[acyl-carrier-protein] synthase activity"/>
    <property type="evidence" value="ECO:0007669"/>
    <property type="project" value="UniProtKB-EC"/>
</dbReference>
<evidence type="ECO:0000256" key="14">
    <source>
        <dbReference type="ARBA" id="ARBA00041620"/>
    </source>
</evidence>
<dbReference type="InterPro" id="IPR000794">
    <property type="entry name" value="Beta-ketoacyl_synthase"/>
</dbReference>
<dbReference type="InterPro" id="IPR018201">
    <property type="entry name" value="Ketoacyl_synth_AS"/>
</dbReference>
<evidence type="ECO:0000256" key="15">
    <source>
        <dbReference type="ARBA" id="ARBA00042143"/>
    </source>
</evidence>
<dbReference type="PANTHER" id="PTHR11712">
    <property type="entry name" value="POLYKETIDE SYNTHASE-RELATED"/>
    <property type="match status" value="1"/>
</dbReference>
<comment type="pathway">
    <text evidence="2">Lipid metabolism; fatty acid biosynthesis.</text>
</comment>
<accession>A0A8H2JJU9</accession>
<dbReference type="Proteomes" id="UP000307702">
    <property type="component" value="Unassembled WGS sequence"/>
</dbReference>
<dbReference type="SUPFAM" id="SSF53901">
    <property type="entry name" value="Thiolase-like"/>
    <property type="match status" value="2"/>
</dbReference>
<evidence type="ECO:0000256" key="10">
    <source>
        <dbReference type="ARBA" id="ARBA00023098"/>
    </source>
</evidence>
<comment type="catalytic activity">
    <reaction evidence="17">
        <text>a fatty acyl-[ACP] + malonyl-[ACP] + H(+) = a 3-oxoacyl-[ACP] + holo-[ACP] + CO2</text>
        <dbReference type="Rhea" id="RHEA:22836"/>
        <dbReference type="Rhea" id="RHEA-COMP:9623"/>
        <dbReference type="Rhea" id="RHEA-COMP:9685"/>
        <dbReference type="Rhea" id="RHEA-COMP:9916"/>
        <dbReference type="Rhea" id="RHEA-COMP:14125"/>
        <dbReference type="ChEBI" id="CHEBI:15378"/>
        <dbReference type="ChEBI" id="CHEBI:16526"/>
        <dbReference type="ChEBI" id="CHEBI:64479"/>
        <dbReference type="ChEBI" id="CHEBI:78449"/>
        <dbReference type="ChEBI" id="CHEBI:78776"/>
        <dbReference type="ChEBI" id="CHEBI:138651"/>
        <dbReference type="EC" id="2.3.1.41"/>
    </reaction>
    <physiologicalReaction direction="left-to-right" evidence="17">
        <dbReference type="Rhea" id="RHEA:22837"/>
    </physiologicalReaction>
</comment>
<dbReference type="PROSITE" id="PS52004">
    <property type="entry name" value="KS3_2"/>
    <property type="match status" value="1"/>
</dbReference>
<dbReference type="OrthoDB" id="9808669at2"/>
<keyword evidence="11" id="KW-0275">Fatty acid biosynthesis</keyword>
<dbReference type="Pfam" id="PF00109">
    <property type="entry name" value="ketoacyl-synt"/>
    <property type="match status" value="1"/>
</dbReference>
<evidence type="ECO:0000256" key="17">
    <source>
        <dbReference type="ARBA" id="ARBA00048506"/>
    </source>
</evidence>
<evidence type="ECO:0000256" key="9">
    <source>
        <dbReference type="ARBA" id="ARBA00022832"/>
    </source>
</evidence>
<dbReference type="GO" id="GO:0006633">
    <property type="term" value="P:fatty acid biosynthetic process"/>
    <property type="evidence" value="ECO:0007669"/>
    <property type="project" value="UniProtKB-UniPathway"/>
</dbReference>
<dbReference type="PANTHER" id="PTHR11712:SF306">
    <property type="entry name" value="3-OXOACYL-[ACYL-CARRIER-PROTEIN] SYNTHASE 1"/>
    <property type="match status" value="1"/>
</dbReference>
<comment type="subcellular location">
    <subcellularLocation>
        <location evidence="1">Cytoplasm</location>
    </subcellularLocation>
</comment>
<gene>
    <name evidence="20" type="primary">fabB</name>
    <name evidence="20" type="ORF">FCS21_14105</name>
</gene>
<dbReference type="InterPro" id="IPR014030">
    <property type="entry name" value="Ketoacyl_synth_N"/>
</dbReference>
<evidence type="ECO:0000259" key="19">
    <source>
        <dbReference type="PROSITE" id="PS52004"/>
    </source>
</evidence>
<evidence type="ECO:0000256" key="1">
    <source>
        <dbReference type="ARBA" id="ARBA00004496"/>
    </source>
</evidence>
<keyword evidence="8 18" id="KW-0808">Transferase</keyword>
<feature type="domain" description="Ketosynthase family 3 (KS3)" evidence="19">
    <location>
        <begin position="1"/>
        <end position="401"/>
    </location>
</feature>
<dbReference type="InterPro" id="IPR016039">
    <property type="entry name" value="Thiolase-like"/>
</dbReference>
<evidence type="ECO:0000256" key="2">
    <source>
        <dbReference type="ARBA" id="ARBA00005194"/>
    </source>
</evidence>
<dbReference type="Pfam" id="PF02801">
    <property type="entry name" value="Ketoacyl-synt_C"/>
    <property type="match status" value="1"/>
</dbReference>
<comment type="caution">
    <text evidence="20">The sequence shown here is derived from an EMBL/GenBank/DDBJ whole genome shotgun (WGS) entry which is preliminary data.</text>
</comment>
<proteinExistence type="inferred from homology"/>
<evidence type="ECO:0000256" key="8">
    <source>
        <dbReference type="ARBA" id="ARBA00022679"/>
    </source>
</evidence>
<dbReference type="InterPro" id="IPR020841">
    <property type="entry name" value="PKS_Beta-ketoAc_synthase_dom"/>
</dbReference>
<dbReference type="GO" id="GO:0005829">
    <property type="term" value="C:cytosol"/>
    <property type="evidence" value="ECO:0007669"/>
    <property type="project" value="TreeGrafter"/>
</dbReference>
<dbReference type="NCBIfam" id="NF005935">
    <property type="entry name" value="PRK07967.1"/>
    <property type="match status" value="1"/>
</dbReference>
<comment type="subunit">
    <text evidence="4">Homodimer.</text>
</comment>
<keyword evidence="6" id="KW-0963">Cytoplasm</keyword>
<dbReference type="Gene3D" id="3.40.47.10">
    <property type="match status" value="2"/>
</dbReference>
<evidence type="ECO:0000256" key="11">
    <source>
        <dbReference type="ARBA" id="ARBA00023160"/>
    </source>
</evidence>